<dbReference type="AlphaFoldDB" id="A0AAU9PCD7"/>
<evidence type="ECO:0000313" key="3">
    <source>
        <dbReference type="Proteomes" id="UP001157418"/>
    </source>
</evidence>
<protein>
    <submittedName>
        <fullName evidence="2">Uncharacterized protein</fullName>
    </submittedName>
</protein>
<organism evidence="2 3">
    <name type="scientific">Lactuca virosa</name>
    <dbReference type="NCBI Taxonomy" id="75947"/>
    <lineage>
        <taxon>Eukaryota</taxon>
        <taxon>Viridiplantae</taxon>
        <taxon>Streptophyta</taxon>
        <taxon>Embryophyta</taxon>
        <taxon>Tracheophyta</taxon>
        <taxon>Spermatophyta</taxon>
        <taxon>Magnoliopsida</taxon>
        <taxon>eudicotyledons</taxon>
        <taxon>Gunneridae</taxon>
        <taxon>Pentapetalae</taxon>
        <taxon>asterids</taxon>
        <taxon>campanulids</taxon>
        <taxon>Asterales</taxon>
        <taxon>Asteraceae</taxon>
        <taxon>Cichorioideae</taxon>
        <taxon>Cichorieae</taxon>
        <taxon>Lactucinae</taxon>
        <taxon>Lactuca</taxon>
    </lineage>
</organism>
<proteinExistence type="predicted"/>
<evidence type="ECO:0000313" key="2">
    <source>
        <dbReference type="EMBL" id="CAH1447860.1"/>
    </source>
</evidence>
<evidence type="ECO:0000256" key="1">
    <source>
        <dbReference type="SAM" id="MobiDB-lite"/>
    </source>
</evidence>
<feature type="region of interest" description="Disordered" evidence="1">
    <location>
        <begin position="50"/>
        <end position="71"/>
    </location>
</feature>
<comment type="caution">
    <text evidence="2">The sequence shown here is derived from an EMBL/GenBank/DDBJ whole genome shotgun (WGS) entry which is preliminary data.</text>
</comment>
<dbReference type="EMBL" id="CAKMRJ010005634">
    <property type="protein sequence ID" value="CAH1447860.1"/>
    <property type="molecule type" value="Genomic_DNA"/>
</dbReference>
<reference evidence="2 3" key="1">
    <citation type="submission" date="2022-01" db="EMBL/GenBank/DDBJ databases">
        <authorList>
            <person name="Xiong W."/>
            <person name="Schranz E."/>
        </authorList>
    </citation>
    <scope>NUCLEOTIDE SEQUENCE [LARGE SCALE GENOMIC DNA]</scope>
</reference>
<gene>
    <name evidence="2" type="ORF">LVIROSA_LOCUS33438</name>
</gene>
<accession>A0AAU9PCD7</accession>
<name>A0AAU9PCD7_9ASTR</name>
<dbReference type="Proteomes" id="UP001157418">
    <property type="component" value="Unassembled WGS sequence"/>
</dbReference>
<feature type="region of interest" description="Disordered" evidence="1">
    <location>
        <begin position="324"/>
        <end position="343"/>
    </location>
</feature>
<keyword evidence="3" id="KW-1185">Reference proteome</keyword>
<sequence>MECIPSAVKVKSITDRSRHRKIATSFVATLIPSGEEVINIHDDDIHQSEWVQGASKKPTVDKDPSETTPAQCTLSNQTKSFAASEMSDYDDHIFGIQCKNHSSNKIFAPKWNLTDESRISSQEVTVEFSHHAFPKENVAELEAFWMNGRLTLWILILPKAPSSFVMELGTSYPLRAELDNTLKKNKGLSIRVEILERELLDKDKLLFDSEAEVARIGSELVWLIKEGVVRIVEKVIELPEIFQGVGRFKHMCWAAGEESAREALCKEVVVGRFDPHVANSTSSHTGERVDSIESFITYDYNTLMNLGSMDINNLHQLCADDDSGGAGPSGTEKIIGLDGGTGK</sequence>